<dbReference type="InterPro" id="IPR051120">
    <property type="entry name" value="ABC_AA/LPS_Transport"/>
</dbReference>
<evidence type="ECO:0000256" key="4">
    <source>
        <dbReference type="ARBA" id="ARBA00022840"/>
    </source>
</evidence>
<evidence type="ECO:0000256" key="1">
    <source>
        <dbReference type="ARBA" id="ARBA00005417"/>
    </source>
</evidence>
<dbReference type="InterPro" id="IPR003439">
    <property type="entry name" value="ABC_transporter-like_ATP-bd"/>
</dbReference>
<dbReference type="InterPro" id="IPR003593">
    <property type="entry name" value="AAA+_ATPase"/>
</dbReference>
<dbReference type="InterPro" id="IPR032823">
    <property type="entry name" value="BCA_ABC_TP_C"/>
</dbReference>
<dbReference type="RefSeq" id="WP_054362102.1">
    <property type="nucleotide sequence ID" value="NZ_LJYW01000001.1"/>
</dbReference>
<dbReference type="Pfam" id="PF00005">
    <property type="entry name" value="ABC_tran"/>
    <property type="match status" value="1"/>
</dbReference>
<organism evidence="6 7">
    <name type="scientific">Prosthecodimorpha hirschii</name>
    <dbReference type="NCBI Taxonomy" id="665126"/>
    <lineage>
        <taxon>Bacteria</taxon>
        <taxon>Pseudomonadati</taxon>
        <taxon>Pseudomonadota</taxon>
        <taxon>Alphaproteobacteria</taxon>
        <taxon>Hyphomicrobiales</taxon>
        <taxon>Ancalomicrobiaceae</taxon>
        <taxon>Prosthecodimorpha</taxon>
    </lineage>
</organism>
<accession>A0A0P6VX71</accession>
<sequence>MTGAAPLPLIEAVDLTRAFGGLVAVNKVSLAVHTGEIVGLIGPNGAGKTTMFNMLAGSLAPSAGTIAFEGRDVTRAPAHERARLGIARTFQITSVFPMLTTRDNIRTATYRTRGAGWLASTFRTAAWRRDEAAIDAVADEVLAFCDLAAQADIRADALSYGEQRRLEVAIALAAAPRLLLLDEPAAGLNPEEGQRLVGIIRKVRDRGVTVLLVEHHMRVVMGVCDRIVVLDHGARIAEGTPQEVAGNADVVRVYLGREQAHA</sequence>
<evidence type="ECO:0000313" key="7">
    <source>
        <dbReference type="Proteomes" id="UP000048984"/>
    </source>
</evidence>
<gene>
    <name evidence="6" type="ORF">ABB55_15960</name>
</gene>
<evidence type="ECO:0000256" key="3">
    <source>
        <dbReference type="ARBA" id="ARBA00022741"/>
    </source>
</evidence>
<reference evidence="6 7" key="2">
    <citation type="submission" date="2015-10" db="EMBL/GenBank/DDBJ databases">
        <title>Draft Genome Sequence of Prosthecomicrobium hirschii ATCC 27832.</title>
        <authorList>
            <person name="Daniel J."/>
            <person name="Givan S.A."/>
            <person name="Brun Y.V."/>
            <person name="Brown P.J."/>
        </authorList>
    </citation>
    <scope>NUCLEOTIDE SEQUENCE [LARGE SCALE GENOMIC DNA]</scope>
    <source>
        <strain evidence="6 7">16</strain>
    </source>
</reference>
<dbReference type="InterPro" id="IPR017871">
    <property type="entry name" value="ABC_transporter-like_CS"/>
</dbReference>
<protein>
    <submittedName>
        <fullName evidence="6">ABC transporter</fullName>
    </submittedName>
</protein>
<dbReference type="GO" id="GO:0005524">
    <property type="term" value="F:ATP binding"/>
    <property type="evidence" value="ECO:0007669"/>
    <property type="project" value="UniProtKB-KW"/>
</dbReference>
<reference evidence="6 7" key="1">
    <citation type="submission" date="2015-09" db="EMBL/GenBank/DDBJ databases">
        <authorList>
            <person name="Jackson K.R."/>
            <person name="Lunt B.L."/>
            <person name="Fisher J.N.B."/>
            <person name="Gardner A.V."/>
            <person name="Bailey M.E."/>
            <person name="Deus L.M."/>
            <person name="Earl A.S."/>
            <person name="Gibby P.D."/>
            <person name="Hartmann K.A."/>
            <person name="Liu J.E."/>
            <person name="Manci A.M."/>
            <person name="Nielsen D.A."/>
            <person name="Solomon M.B."/>
            <person name="Breakwell D.P."/>
            <person name="Burnett S.H."/>
            <person name="Grose J.H."/>
        </authorList>
    </citation>
    <scope>NUCLEOTIDE SEQUENCE [LARGE SCALE GENOMIC DNA]</scope>
    <source>
        <strain evidence="6 7">16</strain>
    </source>
</reference>
<name>A0A0P6VX71_9HYPH</name>
<feature type="domain" description="ABC transporter" evidence="5">
    <location>
        <begin position="10"/>
        <end position="257"/>
    </location>
</feature>
<dbReference type="GO" id="GO:0005886">
    <property type="term" value="C:plasma membrane"/>
    <property type="evidence" value="ECO:0007669"/>
    <property type="project" value="TreeGrafter"/>
</dbReference>
<dbReference type="CDD" id="cd03219">
    <property type="entry name" value="ABC_Mj1267_LivG_branched"/>
    <property type="match status" value="1"/>
</dbReference>
<dbReference type="AlphaFoldDB" id="A0A0P6VX71"/>
<dbReference type="FunFam" id="3.40.50.300:FF:000421">
    <property type="entry name" value="Branched-chain amino acid ABC transporter ATP-binding protein"/>
    <property type="match status" value="1"/>
</dbReference>
<dbReference type="PROSITE" id="PS00211">
    <property type="entry name" value="ABC_TRANSPORTER_1"/>
    <property type="match status" value="1"/>
</dbReference>
<evidence type="ECO:0000256" key="2">
    <source>
        <dbReference type="ARBA" id="ARBA00022448"/>
    </source>
</evidence>
<evidence type="ECO:0000259" key="5">
    <source>
        <dbReference type="PROSITE" id="PS50893"/>
    </source>
</evidence>
<dbReference type="GO" id="GO:0016887">
    <property type="term" value="F:ATP hydrolysis activity"/>
    <property type="evidence" value="ECO:0007669"/>
    <property type="project" value="InterPro"/>
</dbReference>
<dbReference type="PROSITE" id="PS50893">
    <property type="entry name" value="ABC_TRANSPORTER_2"/>
    <property type="match status" value="1"/>
</dbReference>
<keyword evidence="4" id="KW-0067">ATP-binding</keyword>
<keyword evidence="2" id="KW-0813">Transport</keyword>
<dbReference type="Proteomes" id="UP000048984">
    <property type="component" value="Unassembled WGS sequence"/>
</dbReference>
<dbReference type="SMART" id="SM00382">
    <property type="entry name" value="AAA"/>
    <property type="match status" value="1"/>
</dbReference>
<dbReference type="PANTHER" id="PTHR45772">
    <property type="entry name" value="CONSERVED COMPONENT OF ABC TRANSPORTER FOR NATURAL AMINO ACIDS-RELATED"/>
    <property type="match status" value="1"/>
</dbReference>
<keyword evidence="7" id="KW-1185">Reference proteome</keyword>
<keyword evidence="3" id="KW-0547">Nucleotide-binding</keyword>
<dbReference type="EMBL" id="LJYW01000001">
    <property type="protein sequence ID" value="KPL55935.1"/>
    <property type="molecule type" value="Genomic_DNA"/>
</dbReference>
<dbReference type="PANTHER" id="PTHR45772:SF9">
    <property type="entry name" value="CONSERVED COMPONENT OF ABC TRANSPORTER FOR NATURAL AMINO ACIDS"/>
    <property type="match status" value="1"/>
</dbReference>
<comment type="caution">
    <text evidence="6">The sequence shown here is derived from an EMBL/GenBank/DDBJ whole genome shotgun (WGS) entry which is preliminary data.</text>
</comment>
<dbReference type="STRING" id="665126.ABB55_15960"/>
<dbReference type="SUPFAM" id="SSF52540">
    <property type="entry name" value="P-loop containing nucleoside triphosphate hydrolases"/>
    <property type="match status" value="1"/>
</dbReference>
<evidence type="ECO:0000313" key="6">
    <source>
        <dbReference type="EMBL" id="KPL55935.1"/>
    </source>
</evidence>
<dbReference type="Pfam" id="PF12399">
    <property type="entry name" value="BCA_ABC_TP_C"/>
    <property type="match status" value="1"/>
</dbReference>
<comment type="similarity">
    <text evidence="1">Belongs to the ABC transporter superfamily.</text>
</comment>
<dbReference type="Gene3D" id="3.40.50.300">
    <property type="entry name" value="P-loop containing nucleotide triphosphate hydrolases"/>
    <property type="match status" value="1"/>
</dbReference>
<proteinExistence type="inferred from homology"/>
<dbReference type="InterPro" id="IPR027417">
    <property type="entry name" value="P-loop_NTPase"/>
</dbReference>